<evidence type="ECO:0000313" key="2">
    <source>
        <dbReference type="Proteomes" id="UP000784294"/>
    </source>
</evidence>
<gene>
    <name evidence="1" type="ORF">PXEA_LOCUS28738</name>
</gene>
<name>A0A3S5AEW9_9PLAT</name>
<reference evidence="1" key="1">
    <citation type="submission" date="2018-11" db="EMBL/GenBank/DDBJ databases">
        <authorList>
            <consortium name="Pathogen Informatics"/>
        </authorList>
    </citation>
    <scope>NUCLEOTIDE SEQUENCE</scope>
</reference>
<evidence type="ECO:0000313" key="1">
    <source>
        <dbReference type="EMBL" id="VEL35298.1"/>
    </source>
</evidence>
<protein>
    <submittedName>
        <fullName evidence="1">Uncharacterized protein</fullName>
    </submittedName>
</protein>
<comment type="caution">
    <text evidence="1">The sequence shown here is derived from an EMBL/GenBank/DDBJ whole genome shotgun (WGS) entry which is preliminary data.</text>
</comment>
<organism evidence="1 2">
    <name type="scientific">Protopolystoma xenopodis</name>
    <dbReference type="NCBI Taxonomy" id="117903"/>
    <lineage>
        <taxon>Eukaryota</taxon>
        <taxon>Metazoa</taxon>
        <taxon>Spiralia</taxon>
        <taxon>Lophotrochozoa</taxon>
        <taxon>Platyhelminthes</taxon>
        <taxon>Monogenea</taxon>
        <taxon>Polyopisthocotylea</taxon>
        <taxon>Polystomatidea</taxon>
        <taxon>Polystomatidae</taxon>
        <taxon>Protopolystoma</taxon>
    </lineage>
</organism>
<proteinExistence type="predicted"/>
<dbReference type="EMBL" id="CAAALY010249506">
    <property type="protein sequence ID" value="VEL35298.1"/>
    <property type="molecule type" value="Genomic_DNA"/>
</dbReference>
<dbReference type="AlphaFoldDB" id="A0A3S5AEW9"/>
<sequence length="275" mass="29961">MRRPNRTIGRGFEPQSGPVAVGGTHLSEGWKRFGGPGVRGSDGRPRDAGYTLGSSLGTQQTRLVDRDLSTFTCAHHVHPAPVFTSPACAPLCQLVCCCYLRWRSCLCLLERGRGTKRSVDPLTPAHRAETPTAFAQADLMRKCIKLPPKNAVSCKNGMCADTHEEVPPDALASRLTQSLAPRRLPLCSCTSLYVCRREPLQTEPTSPTASALLVRPQLTLGRRCHASAAVPHTFRHCAHSSSVICFLSSVCLGIMQVGINKHKYKQDLTDESEFA</sequence>
<dbReference type="Proteomes" id="UP000784294">
    <property type="component" value="Unassembled WGS sequence"/>
</dbReference>
<accession>A0A3S5AEW9</accession>
<keyword evidence="2" id="KW-1185">Reference proteome</keyword>